<sequence>MVNGKAIIGLVLSILTLTVCSWKVIAQSASERYPTSTELVRLREKLRSQIRAIERENEFKDFRTSDDRQRHTSFISAWAKVDPIVAPFLGYWSGYEESLLIYPRNTKGSVCIVYEGLGEVELYFGNVINGQIRTEQNESIIKEGDYLAIATVRNNQADIFVTPPYMNPRIPLTGSEFMNRASMNRPDIAEMVKKFKASGCRDGLPSKR</sequence>
<dbReference type="EMBL" id="MRCE01000007">
    <property type="protein sequence ID" value="OKH38636.1"/>
    <property type="molecule type" value="Genomic_DNA"/>
</dbReference>
<gene>
    <name evidence="1" type="ORF">NIES2119_08540</name>
</gene>
<dbReference type="Proteomes" id="UP000185860">
    <property type="component" value="Unassembled WGS sequence"/>
</dbReference>
<dbReference type="STRING" id="454136.NIES2119_08540"/>
<comment type="caution">
    <text evidence="1">The sequence shown here is derived from an EMBL/GenBank/DDBJ whole genome shotgun (WGS) entry which is preliminary data.</text>
</comment>
<proteinExistence type="predicted"/>
<protein>
    <submittedName>
        <fullName evidence="1">Uncharacterized protein</fullName>
    </submittedName>
</protein>
<reference evidence="1 2" key="1">
    <citation type="submission" date="2016-11" db="EMBL/GenBank/DDBJ databases">
        <title>Draft Genome Sequences of Nine Cyanobacterial Strains from Diverse Habitats.</title>
        <authorList>
            <person name="Zhu T."/>
            <person name="Hou S."/>
            <person name="Lu X."/>
            <person name="Hess W.R."/>
        </authorList>
    </citation>
    <scope>NUCLEOTIDE SEQUENCE [LARGE SCALE GENOMIC DNA]</scope>
    <source>
        <strain evidence="1 2">IAM M-71</strain>
    </source>
</reference>
<evidence type="ECO:0000313" key="1">
    <source>
        <dbReference type="EMBL" id="OKH38636.1"/>
    </source>
</evidence>
<name>A0A1U7IMW1_9CYAN</name>
<organism evidence="1 2">
    <name type="scientific">[Phormidium ambiguum] IAM M-71</name>
    <dbReference type="NCBI Taxonomy" id="454136"/>
    <lineage>
        <taxon>Bacteria</taxon>
        <taxon>Bacillati</taxon>
        <taxon>Cyanobacteriota</taxon>
        <taxon>Cyanophyceae</taxon>
        <taxon>Oscillatoriophycideae</taxon>
        <taxon>Aerosakkonematales</taxon>
        <taxon>Aerosakkonemataceae</taxon>
        <taxon>Floridanema</taxon>
    </lineage>
</organism>
<accession>A0A1U7IMW1</accession>
<evidence type="ECO:0000313" key="2">
    <source>
        <dbReference type="Proteomes" id="UP000185860"/>
    </source>
</evidence>
<dbReference type="AlphaFoldDB" id="A0A1U7IMW1"/>